<keyword evidence="2" id="KW-1185">Reference proteome</keyword>
<reference evidence="2" key="2">
    <citation type="submission" date="2015-01" db="EMBL/GenBank/DDBJ databases">
        <title>Evolutionary Origins and Diversification of the Mycorrhizal Mutualists.</title>
        <authorList>
            <consortium name="DOE Joint Genome Institute"/>
            <consortium name="Mycorrhizal Genomics Consortium"/>
            <person name="Kohler A."/>
            <person name="Kuo A."/>
            <person name="Nagy L.G."/>
            <person name="Floudas D."/>
            <person name="Copeland A."/>
            <person name="Barry K.W."/>
            <person name="Cichocki N."/>
            <person name="Veneault-Fourrey C."/>
            <person name="LaButti K."/>
            <person name="Lindquist E.A."/>
            <person name="Lipzen A."/>
            <person name="Lundell T."/>
            <person name="Morin E."/>
            <person name="Murat C."/>
            <person name="Riley R."/>
            <person name="Ohm R."/>
            <person name="Sun H."/>
            <person name="Tunlid A."/>
            <person name="Henrissat B."/>
            <person name="Grigoriev I.V."/>
            <person name="Hibbett D.S."/>
            <person name="Martin F."/>
        </authorList>
    </citation>
    <scope>NUCLEOTIDE SEQUENCE [LARGE SCALE GENOMIC DNA]</scope>
    <source>
        <strain evidence="2">h7</strain>
    </source>
</reference>
<accession>A0A0C3C612</accession>
<name>A0A0C3C612_HEBCY</name>
<dbReference type="EMBL" id="KN831774">
    <property type="protein sequence ID" value="KIM44310.1"/>
    <property type="molecule type" value="Genomic_DNA"/>
</dbReference>
<dbReference type="AlphaFoldDB" id="A0A0C3C612"/>
<proteinExistence type="predicted"/>
<evidence type="ECO:0000313" key="1">
    <source>
        <dbReference type="EMBL" id="KIM44310.1"/>
    </source>
</evidence>
<dbReference type="HOGENOM" id="CLU_1086088_0_0_1"/>
<dbReference type="Proteomes" id="UP000053424">
    <property type="component" value="Unassembled WGS sequence"/>
</dbReference>
<reference evidence="1 2" key="1">
    <citation type="submission" date="2014-04" db="EMBL/GenBank/DDBJ databases">
        <authorList>
            <consortium name="DOE Joint Genome Institute"/>
            <person name="Kuo A."/>
            <person name="Gay G."/>
            <person name="Dore J."/>
            <person name="Kohler A."/>
            <person name="Nagy L.G."/>
            <person name="Floudas D."/>
            <person name="Copeland A."/>
            <person name="Barry K.W."/>
            <person name="Cichocki N."/>
            <person name="Veneault-Fourrey C."/>
            <person name="LaButti K."/>
            <person name="Lindquist E.A."/>
            <person name="Lipzen A."/>
            <person name="Lundell T."/>
            <person name="Morin E."/>
            <person name="Murat C."/>
            <person name="Sun H."/>
            <person name="Tunlid A."/>
            <person name="Henrissat B."/>
            <person name="Grigoriev I.V."/>
            <person name="Hibbett D.S."/>
            <person name="Martin F."/>
            <person name="Nordberg H.P."/>
            <person name="Cantor M.N."/>
            <person name="Hua S.X."/>
        </authorList>
    </citation>
    <scope>NUCLEOTIDE SEQUENCE [LARGE SCALE GENOMIC DNA]</scope>
    <source>
        <strain evidence="2">h7</strain>
    </source>
</reference>
<protein>
    <submittedName>
        <fullName evidence="1">Uncharacterized protein</fullName>
    </submittedName>
</protein>
<organism evidence="1 2">
    <name type="scientific">Hebeloma cylindrosporum</name>
    <dbReference type="NCBI Taxonomy" id="76867"/>
    <lineage>
        <taxon>Eukaryota</taxon>
        <taxon>Fungi</taxon>
        <taxon>Dikarya</taxon>
        <taxon>Basidiomycota</taxon>
        <taxon>Agaricomycotina</taxon>
        <taxon>Agaricomycetes</taxon>
        <taxon>Agaricomycetidae</taxon>
        <taxon>Agaricales</taxon>
        <taxon>Agaricineae</taxon>
        <taxon>Hymenogastraceae</taxon>
        <taxon>Hebeloma</taxon>
    </lineage>
</organism>
<sequence length="256" mass="29118">MTKYFPPTTLSNSLQPSFPSYIASALHYIEILGFLSSPENPDPLQLRNFHFDTRNILDEYYRLVLASPTIGPVPIPMYIATDFAVRPKTLVEVSRISNIPTPHILNLKSFLQQYSFLCRTTCILGTRKLVLAYSSPCELRNFFFDPGRSRHLYPVSWIIGKCWEAIEYMSQTRPLANTHSNPPEVGSLVYGLSHFFKGSERNGHFSGASHMLSAVRTEAEDEYLLRFLVFLCRIPWLNFCLELDGSAAIAQWALVS</sequence>
<evidence type="ECO:0000313" key="2">
    <source>
        <dbReference type="Proteomes" id="UP000053424"/>
    </source>
</evidence>
<gene>
    <name evidence="1" type="ORF">M413DRAFT_378997</name>
</gene>